<dbReference type="InterPro" id="IPR036388">
    <property type="entry name" value="WH-like_DNA-bd_sf"/>
</dbReference>
<proteinExistence type="predicted"/>
<keyword evidence="3" id="KW-0804">Transcription</keyword>
<dbReference type="SUPFAM" id="SSF46785">
    <property type="entry name" value="Winged helix' DNA-binding domain"/>
    <property type="match status" value="1"/>
</dbReference>
<dbReference type="InterPro" id="IPR028978">
    <property type="entry name" value="Chorismate_lyase_/UTRA_dom_sf"/>
</dbReference>
<dbReference type="InterPro" id="IPR011663">
    <property type="entry name" value="UTRA"/>
</dbReference>
<evidence type="ECO:0000256" key="2">
    <source>
        <dbReference type="ARBA" id="ARBA00023125"/>
    </source>
</evidence>
<feature type="domain" description="HTH gntR-type" evidence="4">
    <location>
        <begin position="18"/>
        <end position="86"/>
    </location>
</feature>
<gene>
    <name evidence="5" type="ORF">BIY29_02840</name>
</gene>
<dbReference type="GO" id="GO:0003677">
    <property type="term" value="F:DNA binding"/>
    <property type="evidence" value="ECO:0007669"/>
    <property type="project" value="UniProtKB-KW"/>
</dbReference>
<dbReference type="Proteomes" id="UP000285648">
    <property type="component" value="Unassembled WGS sequence"/>
</dbReference>
<organism evidence="5 6">
    <name type="scientific">Brenneria alni</name>
    <dbReference type="NCBI Taxonomy" id="71656"/>
    <lineage>
        <taxon>Bacteria</taxon>
        <taxon>Pseudomonadati</taxon>
        <taxon>Pseudomonadota</taxon>
        <taxon>Gammaproteobacteria</taxon>
        <taxon>Enterobacterales</taxon>
        <taxon>Pectobacteriaceae</taxon>
        <taxon>Brenneria</taxon>
    </lineage>
</organism>
<dbReference type="InterPro" id="IPR000524">
    <property type="entry name" value="Tscrpt_reg_HTH_GntR"/>
</dbReference>
<sequence>MQELLLWVRAGLTEPSSAPRYMQLASLLESEIERRKALSGQFLPAERLIAQQIGLSRVTVSRAMALLEEKGLIVRKQGVGTRVSQRLNYSLDDDESGFTSLVLQQGGIAGNLWLERCRKNLPAAIAKEMSLPQDTLATNLRRVRLINEKPVSLETTWIPLALLPEPEQLEHSLYQYWAARNIYPDKKRYRLKAVASPTDVAGYLEVPVGSSLLLCRQHTYNAQGDLLEYCEIYCRSDVYEFQVTGGIS</sequence>
<dbReference type="AlphaFoldDB" id="A0A421DT53"/>
<dbReference type="RefSeq" id="WP_121573618.1">
    <property type="nucleotide sequence ID" value="NZ_MJLZ01000003.1"/>
</dbReference>
<dbReference type="PRINTS" id="PR00035">
    <property type="entry name" value="HTHGNTR"/>
</dbReference>
<dbReference type="EMBL" id="MJLZ01000003">
    <property type="protein sequence ID" value="RLM27594.1"/>
    <property type="molecule type" value="Genomic_DNA"/>
</dbReference>
<dbReference type="SUPFAM" id="SSF64288">
    <property type="entry name" value="Chorismate lyase-like"/>
    <property type="match status" value="1"/>
</dbReference>
<accession>A0A421DT53</accession>
<dbReference type="InterPro" id="IPR050679">
    <property type="entry name" value="Bact_HTH_transcr_reg"/>
</dbReference>
<dbReference type="Pfam" id="PF00392">
    <property type="entry name" value="GntR"/>
    <property type="match status" value="1"/>
</dbReference>
<dbReference type="Gene3D" id="1.10.10.10">
    <property type="entry name" value="Winged helix-like DNA-binding domain superfamily/Winged helix DNA-binding domain"/>
    <property type="match status" value="1"/>
</dbReference>
<evidence type="ECO:0000256" key="1">
    <source>
        <dbReference type="ARBA" id="ARBA00023015"/>
    </source>
</evidence>
<dbReference type="SMART" id="SM00345">
    <property type="entry name" value="HTH_GNTR"/>
    <property type="match status" value="1"/>
</dbReference>
<dbReference type="CDD" id="cd07377">
    <property type="entry name" value="WHTH_GntR"/>
    <property type="match status" value="1"/>
</dbReference>
<dbReference type="GO" id="GO:0003700">
    <property type="term" value="F:DNA-binding transcription factor activity"/>
    <property type="evidence" value="ECO:0007669"/>
    <property type="project" value="InterPro"/>
</dbReference>
<comment type="caution">
    <text evidence="5">The sequence shown here is derived from an EMBL/GenBank/DDBJ whole genome shotgun (WGS) entry which is preliminary data.</text>
</comment>
<dbReference type="PANTHER" id="PTHR44846">
    <property type="entry name" value="MANNOSYL-D-GLYCERATE TRANSPORT/METABOLISM SYSTEM REPRESSOR MNGR-RELATED"/>
    <property type="match status" value="1"/>
</dbReference>
<dbReference type="Gene3D" id="3.40.1410.10">
    <property type="entry name" value="Chorismate lyase-like"/>
    <property type="match status" value="1"/>
</dbReference>
<evidence type="ECO:0000313" key="6">
    <source>
        <dbReference type="Proteomes" id="UP000285648"/>
    </source>
</evidence>
<keyword evidence="6" id="KW-1185">Reference proteome</keyword>
<keyword evidence="1" id="KW-0805">Transcription regulation</keyword>
<dbReference type="GO" id="GO:0045892">
    <property type="term" value="P:negative regulation of DNA-templated transcription"/>
    <property type="evidence" value="ECO:0007669"/>
    <property type="project" value="TreeGrafter"/>
</dbReference>
<dbReference type="SMART" id="SM00866">
    <property type="entry name" value="UTRA"/>
    <property type="match status" value="1"/>
</dbReference>
<evidence type="ECO:0000259" key="4">
    <source>
        <dbReference type="PROSITE" id="PS50949"/>
    </source>
</evidence>
<keyword evidence="2" id="KW-0238">DNA-binding</keyword>
<reference evidence="5 6" key="1">
    <citation type="submission" date="2016-09" db="EMBL/GenBank/DDBJ databases">
        <authorList>
            <person name="Doonan J."/>
            <person name="Pachebat J.A."/>
            <person name="Golyshin P.N."/>
            <person name="Denman S."/>
            <person name="Mcdonald J.E."/>
        </authorList>
    </citation>
    <scope>NUCLEOTIDE SEQUENCE [LARGE SCALE GENOMIC DNA]</scope>
    <source>
        <strain evidence="5 6">NCPPB 3934</strain>
    </source>
</reference>
<dbReference type="PANTHER" id="PTHR44846:SF1">
    <property type="entry name" value="MANNOSYL-D-GLYCERATE TRANSPORT_METABOLISM SYSTEM REPRESSOR MNGR-RELATED"/>
    <property type="match status" value="1"/>
</dbReference>
<dbReference type="PROSITE" id="PS50949">
    <property type="entry name" value="HTH_GNTR"/>
    <property type="match status" value="1"/>
</dbReference>
<dbReference type="OrthoDB" id="5829312at2"/>
<dbReference type="Pfam" id="PF07702">
    <property type="entry name" value="UTRA"/>
    <property type="match status" value="1"/>
</dbReference>
<evidence type="ECO:0000256" key="3">
    <source>
        <dbReference type="ARBA" id="ARBA00023163"/>
    </source>
</evidence>
<name>A0A421DT53_9GAMM</name>
<dbReference type="InterPro" id="IPR036390">
    <property type="entry name" value="WH_DNA-bd_sf"/>
</dbReference>
<protein>
    <submittedName>
        <fullName evidence="5">GntR family transcriptional regulator</fullName>
    </submittedName>
</protein>
<evidence type="ECO:0000313" key="5">
    <source>
        <dbReference type="EMBL" id="RLM27594.1"/>
    </source>
</evidence>